<dbReference type="Proteomes" id="UP001165121">
    <property type="component" value="Unassembled WGS sequence"/>
</dbReference>
<evidence type="ECO:0000313" key="1">
    <source>
        <dbReference type="EMBL" id="GMF51075.1"/>
    </source>
</evidence>
<dbReference type="EMBL" id="BSXT01002811">
    <property type="protein sequence ID" value="GMF51075.1"/>
    <property type="molecule type" value="Genomic_DNA"/>
</dbReference>
<accession>A0A9W6Y1T6</accession>
<reference evidence="1" key="1">
    <citation type="submission" date="2023-04" db="EMBL/GenBank/DDBJ databases">
        <title>Phytophthora fragariaefolia NBRC 109709.</title>
        <authorList>
            <person name="Ichikawa N."/>
            <person name="Sato H."/>
            <person name="Tonouchi N."/>
        </authorList>
    </citation>
    <scope>NUCLEOTIDE SEQUENCE</scope>
    <source>
        <strain evidence="1">NBRC 109709</strain>
    </source>
</reference>
<proteinExistence type="predicted"/>
<organism evidence="1 2">
    <name type="scientific">Phytophthora fragariaefolia</name>
    <dbReference type="NCBI Taxonomy" id="1490495"/>
    <lineage>
        <taxon>Eukaryota</taxon>
        <taxon>Sar</taxon>
        <taxon>Stramenopiles</taxon>
        <taxon>Oomycota</taxon>
        <taxon>Peronosporomycetes</taxon>
        <taxon>Peronosporales</taxon>
        <taxon>Peronosporaceae</taxon>
        <taxon>Phytophthora</taxon>
    </lineage>
</organism>
<gene>
    <name evidence="1" type="ORF">Pfra01_002054700</name>
</gene>
<keyword evidence="2" id="KW-1185">Reference proteome</keyword>
<comment type="caution">
    <text evidence="1">The sequence shown here is derived from an EMBL/GenBank/DDBJ whole genome shotgun (WGS) entry which is preliminary data.</text>
</comment>
<protein>
    <submittedName>
        <fullName evidence="1">Unnamed protein product</fullName>
    </submittedName>
</protein>
<dbReference type="AlphaFoldDB" id="A0A9W6Y1T6"/>
<evidence type="ECO:0000313" key="2">
    <source>
        <dbReference type="Proteomes" id="UP001165121"/>
    </source>
</evidence>
<sequence length="117" mass="13256">MKTVGNWIRVYEETGTYERAHATTAGKFSNAHRQWLCQFFENQPPAYLDEAQDAFKVAHNIVPSRLSASPLTRLLKCRHSFCRISLNEAPFAAKTSRVSPDASRCVTTYLMIGWTTS</sequence>
<name>A0A9W6Y1T6_9STRA</name>